<sequence length="47" mass="5090">MGIEVLITIGIVAFAASVIFAKFRKKSTGGCGCGHGNERKRKFKSKF</sequence>
<comment type="caution">
    <text evidence="1">The sequence shown here is derived from an EMBL/GenBank/DDBJ whole genome shotgun (WGS) entry which is preliminary data.</text>
</comment>
<name>A0A2T0AZH8_9CLOT</name>
<dbReference type="AlphaFoldDB" id="A0A2T0AZH8"/>
<organism evidence="1 2">
    <name type="scientific">Clostridium thermopalmarium DSM 5974</name>
    <dbReference type="NCBI Taxonomy" id="1121340"/>
    <lineage>
        <taxon>Bacteria</taxon>
        <taxon>Bacillati</taxon>
        <taxon>Bacillota</taxon>
        <taxon>Clostridia</taxon>
        <taxon>Eubacteriales</taxon>
        <taxon>Clostridiaceae</taxon>
        <taxon>Clostridium</taxon>
    </lineage>
</organism>
<evidence type="ECO:0008006" key="3">
    <source>
        <dbReference type="Google" id="ProtNLM"/>
    </source>
</evidence>
<evidence type="ECO:0000313" key="2">
    <source>
        <dbReference type="Proteomes" id="UP000239614"/>
    </source>
</evidence>
<keyword evidence="2" id="KW-1185">Reference proteome</keyword>
<dbReference type="Proteomes" id="UP000239614">
    <property type="component" value="Unassembled WGS sequence"/>
</dbReference>
<reference evidence="1 2" key="1">
    <citation type="submission" date="2018-03" db="EMBL/GenBank/DDBJ databases">
        <title>Genome sequence of Clostridium thermopalmarium DSM 5974.</title>
        <authorList>
            <person name="Poehlein A."/>
            <person name="Daniel R."/>
        </authorList>
    </citation>
    <scope>NUCLEOTIDE SEQUENCE [LARGE SCALE GENOMIC DNA]</scope>
    <source>
        <strain evidence="1 2">DSM 5974</strain>
    </source>
</reference>
<protein>
    <recommendedName>
        <fullName evidence="3">Virus attachment protein p12 family protein</fullName>
    </recommendedName>
</protein>
<gene>
    <name evidence="1" type="ORF">CPAL_02860</name>
</gene>
<proteinExistence type="predicted"/>
<accession>A0A2T0AZH8</accession>
<evidence type="ECO:0000313" key="1">
    <source>
        <dbReference type="EMBL" id="PRR76615.1"/>
    </source>
</evidence>
<dbReference type="EMBL" id="PVXN01000005">
    <property type="protein sequence ID" value="PRR76615.1"/>
    <property type="molecule type" value="Genomic_DNA"/>
</dbReference>
<dbReference type="RefSeq" id="WP_106023950.1">
    <property type="nucleotide sequence ID" value="NZ_PVXN01000005.1"/>
</dbReference>